<dbReference type="CDD" id="cd02569">
    <property type="entry name" value="PseudoU_synth_ScPus3"/>
    <property type="match status" value="1"/>
</dbReference>
<dbReference type="OrthoDB" id="25767at2759"/>
<dbReference type="GO" id="GO:0005737">
    <property type="term" value="C:cytoplasm"/>
    <property type="evidence" value="ECO:0007669"/>
    <property type="project" value="TreeGrafter"/>
</dbReference>
<comment type="similarity">
    <text evidence="1">Belongs to the tRNA pseudouridine synthase TruA family.</text>
</comment>
<dbReference type="GO" id="GO:0003723">
    <property type="term" value="F:RNA binding"/>
    <property type="evidence" value="ECO:0007669"/>
    <property type="project" value="InterPro"/>
</dbReference>
<dbReference type="InterPro" id="IPR020095">
    <property type="entry name" value="PsdUridine_synth_TruA_C"/>
</dbReference>
<evidence type="ECO:0000256" key="2">
    <source>
        <dbReference type="ARBA" id="ARBA00022694"/>
    </source>
</evidence>
<sequence length="443" mass="51438">MRIFRGLFRRLSTTAKMSSQQKSNGVSSQVLTSSSSSDQYKSWTKEQLISKLQALESHNSESTTSTPTVAKGKKQNKQKKPFDFSRFSTRHIALRFSYLGWSYNGLAIQKEPTPLPTVEQVLIEALYKCRMIPSLNPGDFKFSRCGRTDKGVSAMNQVVSLLVRSNLTTEEQVDPQNDERELDYVNILNSVLPSDIKIHSFCLHLPEGFDARFSCTSRYYKYIFNKKGLDIAMMREAASYYLGENDFRNFCKLDGSKQVTNYQRTIYKAEISQLNEDMFCFELEGSAFLWHQVRNMIAVLFLVGQRLEAPEIVKELTDPEVYSTAPIFEMGNDKPLVLYDCKFDNDQLVWKKPVQNSKNEKSISSVYSNWLENSVKQQVSKFMFEFFQNEEYDQDITDRRVRVNLGDGRGRIINEYVPLSKRDRLEDFRIVNERWLKKKKAEK</sequence>
<dbReference type="InterPro" id="IPR041707">
    <property type="entry name" value="Pus3-like"/>
</dbReference>
<dbReference type="Gene3D" id="3.30.70.580">
    <property type="entry name" value="Pseudouridine synthase I, catalytic domain, N-terminal subdomain"/>
    <property type="match status" value="1"/>
</dbReference>
<dbReference type="GO" id="GO:0031119">
    <property type="term" value="P:tRNA pseudouridine synthesis"/>
    <property type="evidence" value="ECO:0007669"/>
    <property type="project" value="TreeGrafter"/>
</dbReference>
<proteinExistence type="inferred from homology"/>
<dbReference type="SUPFAM" id="SSF55120">
    <property type="entry name" value="Pseudouridine synthase"/>
    <property type="match status" value="1"/>
</dbReference>
<reference evidence="6" key="2">
    <citation type="submission" date="2021-01" db="EMBL/GenBank/DDBJ databases">
        <authorList>
            <person name="Schikora-Tamarit M.A."/>
        </authorList>
    </citation>
    <scope>NUCLEOTIDE SEQUENCE</scope>
    <source>
        <strain evidence="6">CBS2887</strain>
    </source>
</reference>
<dbReference type="FunFam" id="3.30.70.580:FF:000020">
    <property type="entry name" value="tRNA pseudouridine synthase"/>
    <property type="match status" value="1"/>
</dbReference>
<organism evidence="6 7">
    <name type="scientific">Wickerhamomyces pijperi</name>
    <name type="common">Yeast</name>
    <name type="synonym">Pichia pijperi</name>
    <dbReference type="NCBI Taxonomy" id="599730"/>
    <lineage>
        <taxon>Eukaryota</taxon>
        <taxon>Fungi</taxon>
        <taxon>Dikarya</taxon>
        <taxon>Ascomycota</taxon>
        <taxon>Saccharomycotina</taxon>
        <taxon>Saccharomycetes</taxon>
        <taxon>Phaffomycetales</taxon>
        <taxon>Wickerhamomycetaceae</taxon>
        <taxon>Wickerhamomyces</taxon>
    </lineage>
</organism>
<dbReference type="GO" id="GO:1990481">
    <property type="term" value="P:mRNA pseudouridine synthesis"/>
    <property type="evidence" value="ECO:0007669"/>
    <property type="project" value="TreeGrafter"/>
</dbReference>
<dbReference type="GO" id="GO:0005634">
    <property type="term" value="C:nucleus"/>
    <property type="evidence" value="ECO:0007669"/>
    <property type="project" value="TreeGrafter"/>
</dbReference>
<accession>A0A9P8Q178</accession>
<feature type="region of interest" description="Disordered" evidence="4">
    <location>
        <begin position="54"/>
        <end position="77"/>
    </location>
</feature>
<evidence type="ECO:0000313" key="6">
    <source>
        <dbReference type="EMBL" id="KAH3681327.1"/>
    </source>
</evidence>
<name>A0A9P8Q178_WICPI</name>
<dbReference type="Proteomes" id="UP000774326">
    <property type="component" value="Unassembled WGS sequence"/>
</dbReference>
<dbReference type="AlphaFoldDB" id="A0A9P8Q178"/>
<gene>
    <name evidence="6" type="ORF">WICPIJ_007680</name>
</gene>
<keyword evidence="2" id="KW-0819">tRNA processing</keyword>
<protein>
    <recommendedName>
        <fullName evidence="5">Pseudouridine synthase I TruA alpha/beta domain-containing protein</fullName>
    </recommendedName>
</protein>
<keyword evidence="3" id="KW-0413">Isomerase</keyword>
<dbReference type="EMBL" id="JAEUBG010004464">
    <property type="protein sequence ID" value="KAH3681327.1"/>
    <property type="molecule type" value="Genomic_DNA"/>
</dbReference>
<keyword evidence="7" id="KW-1185">Reference proteome</keyword>
<dbReference type="NCBIfam" id="TIGR00071">
    <property type="entry name" value="hisT_truA"/>
    <property type="match status" value="1"/>
</dbReference>
<dbReference type="InterPro" id="IPR020097">
    <property type="entry name" value="PsdUridine_synth_TruA_a/b_dom"/>
</dbReference>
<feature type="compositionally biased region" description="Polar residues" evidence="4">
    <location>
        <begin position="56"/>
        <end position="68"/>
    </location>
</feature>
<dbReference type="Pfam" id="PF01416">
    <property type="entry name" value="PseudoU_synth_1"/>
    <property type="match status" value="1"/>
</dbReference>
<evidence type="ECO:0000256" key="4">
    <source>
        <dbReference type="SAM" id="MobiDB-lite"/>
    </source>
</evidence>
<dbReference type="Gene3D" id="3.30.70.660">
    <property type="entry name" value="Pseudouridine synthase I, catalytic domain, C-terminal subdomain"/>
    <property type="match status" value="1"/>
</dbReference>
<evidence type="ECO:0000259" key="5">
    <source>
        <dbReference type="Pfam" id="PF01416"/>
    </source>
</evidence>
<dbReference type="PANTHER" id="PTHR11142:SF5">
    <property type="entry name" value="TRNA PSEUDOURIDINE(38_39) SYNTHASE"/>
    <property type="match status" value="1"/>
</dbReference>
<feature type="domain" description="Pseudouridine synthase I TruA alpha/beta" evidence="5">
    <location>
        <begin position="237"/>
        <end position="344"/>
    </location>
</feature>
<dbReference type="InterPro" id="IPR020094">
    <property type="entry name" value="TruA/RsuA/RluB/E/F_N"/>
</dbReference>
<evidence type="ECO:0000256" key="3">
    <source>
        <dbReference type="ARBA" id="ARBA00023235"/>
    </source>
</evidence>
<dbReference type="GO" id="GO:0009982">
    <property type="term" value="F:pseudouridine synthase activity"/>
    <property type="evidence" value="ECO:0007669"/>
    <property type="project" value="InterPro"/>
</dbReference>
<comment type="caution">
    <text evidence="6">The sequence shown here is derived from an EMBL/GenBank/DDBJ whole genome shotgun (WGS) entry which is preliminary data.</text>
</comment>
<dbReference type="InterPro" id="IPR001406">
    <property type="entry name" value="PsdUridine_synth_TruA"/>
</dbReference>
<dbReference type="InterPro" id="IPR020103">
    <property type="entry name" value="PsdUridine_synth_cat_dom_sf"/>
</dbReference>
<dbReference type="HAMAP" id="MF_00171">
    <property type="entry name" value="TruA"/>
    <property type="match status" value="1"/>
</dbReference>
<dbReference type="PANTHER" id="PTHR11142">
    <property type="entry name" value="PSEUDOURIDYLATE SYNTHASE"/>
    <property type="match status" value="1"/>
</dbReference>
<evidence type="ECO:0000256" key="1">
    <source>
        <dbReference type="ARBA" id="ARBA00009375"/>
    </source>
</evidence>
<reference evidence="6" key="1">
    <citation type="journal article" date="2021" name="Open Biol.">
        <title>Shared evolutionary footprints suggest mitochondrial oxidative damage underlies multiple complex I losses in fungi.</title>
        <authorList>
            <person name="Schikora-Tamarit M.A."/>
            <person name="Marcet-Houben M."/>
            <person name="Nosek J."/>
            <person name="Gabaldon T."/>
        </authorList>
    </citation>
    <scope>NUCLEOTIDE SEQUENCE</scope>
    <source>
        <strain evidence="6">CBS2887</strain>
    </source>
</reference>
<evidence type="ECO:0000313" key="7">
    <source>
        <dbReference type="Proteomes" id="UP000774326"/>
    </source>
</evidence>